<evidence type="ECO:0000256" key="9">
    <source>
        <dbReference type="ARBA" id="ARBA00022958"/>
    </source>
</evidence>
<comment type="function">
    <text evidence="14 19">Bifunctional enzyme that catalyzes the epimerization of the S- and R-forms of NAD(P)HX and the dehydration of the S-form of NAD(P)HX at the expense of ADP, which is converted to AMP. This allows the repair of both epimers of NAD(P)HX, a damaged form of NAD(P)H that is a result of enzymatic or heat-dependent hydration.</text>
</comment>
<keyword evidence="10 17" id="KW-0520">NAD</keyword>
<evidence type="ECO:0000259" key="21">
    <source>
        <dbReference type="PROSITE" id="PS51385"/>
    </source>
</evidence>
<reference evidence="23" key="1">
    <citation type="journal article" date="2019" name="Int. J. Syst. Evol. Microbiol.">
        <title>The Global Catalogue of Microorganisms (GCM) 10K type strain sequencing project: providing services to taxonomists for standard genome sequencing and annotation.</title>
        <authorList>
            <consortium name="The Broad Institute Genomics Platform"/>
            <consortium name="The Broad Institute Genome Sequencing Center for Infectious Disease"/>
            <person name="Wu L."/>
            <person name="Ma J."/>
        </authorList>
    </citation>
    <scope>NUCLEOTIDE SEQUENCE [LARGE SCALE GENOMIC DNA]</scope>
    <source>
        <strain evidence="23">JCM 18200</strain>
    </source>
</reference>
<comment type="similarity">
    <text evidence="4 19">In the C-terminal section; belongs to the NnrD/CARKD family.</text>
</comment>
<comment type="cofactor">
    <cofactor evidence="18 19">
        <name>K(+)</name>
        <dbReference type="ChEBI" id="CHEBI:29103"/>
    </cofactor>
    <text evidence="18 19">Binds 1 potassium ion per subunit.</text>
</comment>
<feature type="binding site" evidence="18">
    <location>
        <position position="161"/>
    </location>
    <ligand>
        <name>(6S)-NADPHX</name>
        <dbReference type="ChEBI" id="CHEBI:64076"/>
    </ligand>
</feature>
<dbReference type="InterPro" id="IPR036652">
    <property type="entry name" value="YjeF_N_dom_sf"/>
</dbReference>
<comment type="similarity">
    <text evidence="18">Belongs to the NnrE/AIBP family.</text>
</comment>
<feature type="domain" description="YjeF N-terminal" evidence="21">
    <location>
        <begin position="10"/>
        <end position="219"/>
    </location>
</feature>
<evidence type="ECO:0000259" key="20">
    <source>
        <dbReference type="PROSITE" id="PS51383"/>
    </source>
</evidence>
<dbReference type="Gene3D" id="3.40.50.10260">
    <property type="entry name" value="YjeF N-terminal domain"/>
    <property type="match status" value="1"/>
</dbReference>
<protein>
    <recommendedName>
        <fullName evidence="19">Bifunctional NAD(P)H-hydrate repair enzyme</fullName>
    </recommendedName>
    <alternativeName>
        <fullName evidence="19">Nicotinamide nucleotide repair protein</fullName>
    </alternativeName>
    <domain>
        <recommendedName>
            <fullName evidence="19">ADP-dependent (S)-NAD(P)H-hydrate dehydratase</fullName>
            <ecNumber evidence="19">4.2.1.136</ecNumber>
        </recommendedName>
        <alternativeName>
            <fullName evidence="19">ADP-dependent NAD(P)HX dehydratase</fullName>
        </alternativeName>
    </domain>
    <domain>
        <recommendedName>
            <fullName evidence="19">NAD(P)H-hydrate epimerase</fullName>
            <ecNumber evidence="19">5.1.99.6</ecNumber>
        </recommendedName>
    </domain>
</protein>
<evidence type="ECO:0000256" key="17">
    <source>
        <dbReference type="HAMAP-Rule" id="MF_01965"/>
    </source>
</evidence>
<keyword evidence="6 17" id="KW-0547">Nucleotide-binding</keyword>
<dbReference type="EMBL" id="BAABIQ010000038">
    <property type="protein sequence ID" value="GAA4797659.1"/>
    <property type="molecule type" value="Genomic_DNA"/>
</dbReference>
<evidence type="ECO:0000256" key="7">
    <source>
        <dbReference type="ARBA" id="ARBA00022840"/>
    </source>
</evidence>
<evidence type="ECO:0000313" key="23">
    <source>
        <dbReference type="Proteomes" id="UP001501411"/>
    </source>
</evidence>
<gene>
    <name evidence="17" type="primary">nnrD</name>
    <name evidence="18" type="synonym">nnrE</name>
    <name evidence="22" type="ORF">GCM10023231_27830</name>
</gene>
<dbReference type="SUPFAM" id="SSF64153">
    <property type="entry name" value="YjeF N-terminal domain-like"/>
    <property type="match status" value="1"/>
</dbReference>
<dbReference type="Pfam" id="PF01256">
    <property type="entry name" value="Carb_kinase"/>
    <property type="match status" value="1"/>
</dbReference>
<dbReference type="PROSITE" id="PS51383">
    <property type="entry name" value="YJEF_C_3"/>
    <property type="match status" value="1"/>
</dbReference>
<dbReference type="PANTHER" id="PTHR12592:SF0">
    <property type="entry name" value="ATP-DEPENDENT (S)-NAD(P)H-HYDRATE DEHYDRATASE"/>
    <property type="match status" value="1"/>
</dbReference>
<organism evidence="22 23">
    <name type="scientific">Olivibacter ginsenosidimutans</name>
    <dbReference type="NCBI Taxonomy" id="1176537"/>
    <lineage>
        <taxon>Bacteria</taxon>
        <taxon>Pseudomonadati</taxon>
        <taxon>Bacteroidota</taxon>
        <taxon>Sphingobacteriia</taxon>
        <taxon>Sphingobacteriales</taxon>
        <taxon>Sphingobacteriaceae</taxon>
        <taxon>Olivibacter</taxon>
    </lineage>
</organism>
<dbReference type="InterPro" id="IPR000631">
    <property type="entry name" value="CARKD"/>
</dbReference>
<evidence type="ECO:0000256" key="19">
    <source>
        <dbReference type="PIRNR" id="PIRNR017184"/>
    </source>
</evidence>
<dbReference type="CDD" id="cd01171">
    <property type="entry name" value="YXKO-related"/>
    <property type="match status" value="1"/>
</dbReference>
<comment type="subunit">
    <text evidence="17">Homotetramer.</text>
</comment>
<evidence type="ECO:0000256" key="4">
    <source>
        <dbReference type="ARBA" id="ARBA00009524"/>
    </source>
</evidence>
<dbReference type="Pfam" id="PF03853">
    <property type="entry name" value="YjeF_N"/>
    <property type="match status" value="1"/>
</dbReference>
<dbReference type="HAMAP" id="MF_01965">
    <property type="entry name" value="NADHX_dehydratase"/>
    <property type="match status" value="1"/>
</dbReference>
<dbReference type="InterPro" id="IPR030677">
    <property type="entry name" value="Nnr"/>
</dbReference>
<dbReference type="EC" id="5.1.99.6" evidence="19"/>
<dbReference type="InterPro" id="IPR004443">
    <property type="entry name" value="YjeF_N_dom"/>
</dbReference>
<keyword evidence="11 18" id="KW-0413">Isomerase</keyword>
<comment type="catalytic activity">
    <reaction evidence="2 18 19">
        <text>(6R)-NADPHX = (6S)-NADPHX</text>
        <dbReference type="Rhea" id="RHEA:32227"/>
        <dbReference type="ChEBI" id="CHEBI:64076"/>
        <dbReference type="ChEBI" id="CHEBI:64077"/>
        <dbReference type="EC" id="5.1.99.6"/>
    </reaction>
</comment>
<dbReference type="Gene3D" id="3.40.1190.20">
    <property type="match status" value="1"/>
</dbReference>
<evidence type="ECO:0000256" key="8">
    <source>
        <dbReference type="ARBA" id="ARBA00022857"/>
    </source>
</evidence>
<comment type="caution">
    <text evidence="22">The sequence shown here is derived from an EMBL/GenBank/DDBJ whole genome shotgun (WGS) entry which is preliminary data.</text>
</comment>
<name>A0ABP9BPA2_9SPHI</name>
<feature type="binding site" evidence="17">
    <location>
        <position position="264"/>
    </location>
    <ligand>
        <name>(6S)-NADPHX</name>
        <dbReference type="ChEBI" id="CHEBI:64076"/>
    </ligand>
</feature>
<comment type="cofactor">
    <cofactor evidence="17">
        <name>Mg(2+)</name>
        <dbReference type="ChEBI" id="CHEBI:18420"/>
    </cofactor>
</comment>
<evidence type="ECO:0000256" key="6">
    <source>
        <dbReference type="ARBA" id="ARBA00022741"/>
    </source>
</evidence>
<comment type="function">
    <text evidence="18">Catalyzes the epimerization of the S- and R-forms of NAD(P)HX, a damaged form of NAD(P)H that is a result of enzymatic or heat-dependent hydration. This is a prerequisite for the S-specific NAD(P)H-hydrate dehydratase to allow the repair of both epimers of NAD(P)HX.</text>
</comment>
<feature type="binding site" evidence="17">
    <location>
        <position position="374"/>
    </location>
    <ligand>
        <name>(6S)-NADPHX</name>
        <dbReference type="ChEBI" id="CHEBI:64076"/>
    </ligand>
</feature>
<dbReference type="InterPro" id="IPR029056">
    <property type="entry name" value="Ribokinase-like"/>
</dbReference>
<comment type="similarity">
    <text evidence="17">Belongs to the NnrD/CARKD family.</text>
</comment>
<feature type="binding site" evidence="18">
    <location>
        <position position="61"/>
    </location>
    <ligand>
        <name>K(+)</name>
        <dbReference type="ChEBI" id="CHEBI:29103"/>
    </ligand>
</feature>
<comment type="catalytic activity">
    <reaction evidence="15 17 19">
        <text>(6S)-NADHX + ADP = AMP + phosphate + NADH + H(+)</text>
        <dbReference type="Rhea" id="RHEA:32223"/>
        <dbReference type="ChEBI" id="CHEBI:15378"/>
        <dbReference type="ChEBI" id="CHEBI:43474"/>
        <dbReference type="ChEBI" id="CHEBI:57945"/>
        <dbReference type="ChEBI" id="CHEBI:64074"/>
        <dbReference type="ChEBI" id="CHEBI:456215"/>
        <dbReference type="ChEBI" id="CHEBI:456216"/>
        <dbReference type="EC" id="4.2.1.136"/>
    </reaction>
</comment>
<evidence type="ECO:0000256" key="2">
    <source>
        <dbReference type="ARBA" id="ARBA00000909"/>
    </source>
</evidence>
<comment type="function">
    <text evidence="17">Catalyzes the dehydration of the S-form of NAD(P)HX at the expense of ADP, which is converted to AMP. Together with NAD(P)HX epimerase, which catalyzes the epimerization of the S- and R-forms, the enzyme allows the repair of both epimers of NAD(P)HX, a damaged form of NAD(P)H that is a result of enzymatic or heat-dependent hydration.</text>
</comment>
<keyword evidence="9 18" id="KW-0630">Potassium</keyword>
<dbReference type="PANTHER" id="PTHR12592">
    <property type="entry name" value="ATP-DEPENDENT (S)-NAD(P)H-HYDRATE DEHYDRATASE FAMILY MEMBER"/>
    <property type="match status" value="1"/>
</dbReference>
<feature type="binding site" evidence="17">
    <location>
        <position position="438"/>
    </location>
    <ligand>
        <name>AMP</name>
        <dbReference type="ChEBI" id="CHEBI:456215"/>
    </ligand>
</feature>
<keyword evidence="12 17" id="KW-0456">Lyase</keyword>
<evidence type="ECO:0000256" key="15">
    <source>
        <dbReference type="ARBA" id="ARBA00048238"/>
    </source>
</evidence>
<feature type="binding site" evidence="17">
    <location>
        <position position="323"/>
    </location>
    <ligand>
        <name>(6S)-NADPHX</name>
        <dbReference type="ChEBI" id="CHEBI:64076"/>
    </ligand>
</feature>
<evidence type="ECO:0000256" key="18">
    <source>
        <dbReference type="HAMAP-Rule" id="MF_01966"/>
    </source>
</evidence>
<comment type="catalytic activity">
    <reaction evidence="16 17 19">
        <text>(6S)-NADPHX + ADP = AMP + phosphate + NADPH + H(+)</text>
        <dbReference type="Rhea" id="RHEA:32235"/>
        <dbReference type="ChEBI" id="CHEBI:15378"/>
        <dbReference type="ChEBI" id="CHEBI:43474"/>
        <dbReference type="ChEBI" id="CHEBI:57783"/>
        <dbReference type="ChEBI" id="CHEBI:64076"/>
        <dbReference type="ChEBI" id="CHEBI:456215"/>
        <dbReference type="ChEBI" id="CHEBI:456216"/>
        <dbReference type="EC" id="4.2.1.136"/>
    </reaction>
</comment>
<evidence type="ECO:0000256" key="5">
    <source>
        <dbReference type="ARBA" id="ARBA00022723"/>
    </source>
</evidence>
<dbReference type="PROSITE" id="PS51385">
    <property type="entry name" value="YJEF_N"/>
    <property type="match status" value="1"/>
</dbReference>
<feature type="domain" description="YjeF C-terminal" evidence="20">
    <location>
        <begin position="229"/>
        <end position="497"/>
    </location>
</feature>
<comment type="caution">
    <text evidence="18">Lacks conserved residue(s) required for the propagation of feature annotation.</text>
</comment>
<feature type="binding site" evidence="18">
    <location>
        <position position="128"/>
    </location>
    <ligand>
        <name>K(+)</name>
        <dbReference type="ChEBI" id="CHEBI:29103"/>
    </ligand>
</feature>
<evidence type="ECO:0000256" key="10">
    <source>
        <dbReference type="ARBA" id="ARBA00023027"/>
    </source>
</evidence>
<dbReference type="RefSeq" id="WP_345232405.1">
    <property type="nucleotide sequence ID" value="NZ_BAABIQ010000038.1"/>
</dbReference>
<dbReference type="EC" id="4.2.1.136" evidence="19"/>
<dbReference type="NCBIfam" id="TIGR00197">
    <property type="entry name" value="yjeF_nterm"/>
    <property type="match status" value="1"/>
</dbReference>
<dbReference type="HAMAP" id="MF_01966">
    <property type="entry name" value="NADHX_epimerase"/>
    <property type="match status" value="1"/>
</dbReference>
<evidence type="ECO:0000256" key="3">
    <source>
        <dbReference type="ARBA" id="ARBA00006001"/>
    </source>
</evidence>
<evidence type="ECO:0000313" key="22">
    <source>
        <dbReference type="EMBL" id="GAA4797659.1"/>
    </source>
</evidence>
<keyword evidence="8 17" id="KW-0521">NADP</keyword>
<dbReference type="SUPFAM" id="SSF53613">
    <property type="entry name" value="Ribokinase-like"/>
    <property type="match status" value="1"/>
</dbReference>
<proteinExistence type="inferred from homology"/>
<keyword evidence="13" id="KW-0511">Multifunctional enzyme</keyword>
<feature type="binding site" evidence="18">
    <location>
        <position position="164"/>
    </location>
    <ligand>
        <name>K(+)</name>
        <dbReference type="ChEBI" id="CHEBI:29103"/>
    </ligand>
</feature>
<keyword evidence="7 17" id="KW-0067">ATP-binding</keyword>
<evidence type="ECO:0000256" key="1">
    <source>
        <dbReference type="ARBA" id="ARBA00000013"/>
    </source>
</evidence>
<dbReference type="NCBIfam" id="TIGR00196">
    <property type="entry name" value="yjeF_cterm"/>
    <property type="match status" value="1"/>
</dbReference>
<sequence length="497" mass="54653">MQNLLTASQMREADAYTIAHEPIASIDLMERAAHAFIERSLALSLIKKDQSILICCGAGNNGGDGLAIARQLYEEGFSALHIWIIHYNERQSADFKTNLARIETLPISIQSFAQEDELPMIEQSLIIDAMLGSGLNKPLSGSWLKVVQHLNQAKKKVIAVDIPTGMPADGHLMRSMTALFAHEVISFQRPKINFLFPESAYFMKRFHVVDIGLNEDFIARQASDFYEITSNDARAIYKERRPFSHKGTYGHSLLIAGSEDTMGAALLCAEACLYTGSGLTSACIPKTGLTALNTRLPEVMAISREALFHQPLKQYTAMAVGPGLGKSQEISELMKRLLAKPAMPMVIDADALNVLAENQQLFDRLPPDSILTPHMKEFDRLFGEHSYWYDRVVKAREEAQQRKLIIVLKNQYTFIALPNGRILVNFTGNPAMASGGMGDALTGMLVALLAQGYRAEEAAILGCYLHGKSGDLLAETGMAVVPANVLIQNISKVMGNI</sequence>
<feature type="binding site" evidence="18">
    <location>
        <begin position="60"/>
        <end position="64"/>
    </location>
    <ligand>
        <name>(6S)-NADPHX</name>
        <dbReference type="ChEBI" id="CHEBI:64076"/>
    </ligand>
</feature>
<keyword evidence="5 18" id="KW-0479">Metal-binding</keyword>
<accession>A0ABP9BPA2</accession>
<comment type="catalytic activity">
    <reaction evidence="1 18 19">
        <text>(6R)-NADHX = (6S)-NADHX</text>
        <dbReference type="Rhea" id="RHEA:32215"/>
        <dbReference type="ChEBI" id="CHEBI:64074"/>
        <dbReference type="ChEBI" id="CHEBI:64075"/>
        <dbReference type="EC" id="5.1.99.6"/>
    </reaction>
</comment>
<feature type="binding site" evidence="17">
    <location>
        <begin position="409"/>
        <end position="413"/>
    </location>
    <ligand>
        <name>AMP</name>
        <dbReference type="ChEBI" id="CHEBI:456215"/>
    </ligand>
</feature>
<evidence type="ECO:0000256" key="16">
    <source>
        <dbReference type="ARBA" id="ARBA00049209"/>
    </source>
</evidence>
<evidence type="ECO:0000256" key="13">
    <source>
        <dbReference type="ARBA" id="ARBA00023268"/>
    </source>
</evidence>
<comment type="similarity">
    <text evidence="3 19">In the N-terminal section; belongs to the NnrE/AIBP family.</text>
</comment>
<keyword evidence="23" id="KW-1185">Reference proteome</keyword>
<dbReference type="Proteomes" id="UP001501411">
    <property type="component" value="Unassembled WGS sequence"/>
</dbReference>
<dbReference type="PIRSF" id="PIRSF017184">
    <property type="entry name" value="Nnr"/>
    <property type="match status" value="1"/>
</dbReference>
<evidence type="ECO:0000256" key="12">
    <source>
        <dbReference type="ARBA" id="ARBA00023239"/>
    </source>
</evidence>
<evidence type="ECO:0000256" key="14">
    <source>
        <dbReference type="ARBA" id="ARBA00025153"/>
    </source>
</evidence>
<evidence type="ECO:0000256" key="11">
    <source>
        <dbReference type="ARBA" id="ARBA00023235"/>
    </source>
</evidence>
<feature type="binding site" evidence="18">
    <location>
        <begin position="132"/>
        <end position="138"/>
    </location>
    <ligand>
        <name>(6S)-NADPHX</name>
        <dbReference type="ChEBI" id="CHEBI:64076"/>
    </ligand>
</feature>
<feature type="binding site" evidence="17">
    <location>
        <position position="439"/>
    </location>
    <ligand>
        <name>(6S)-NADPHX</name>
        <dbReference type="ChEBI" id="CHEBI:64076"/>
    </ligand>
</feature>